<proteinExistence type="predicted"/>
<dbReference type="OrthoDB" id="252709at2"/>
<dbReference type="InterPro" id="IPR011990">
    <property type="entry name" value="TPR-like_helical_dom_sf"/>
</dbReference>
<dbReference type="InterPro" id="IPR013766">
    <property type="entry name" value="Thioredoxin_domain"/>
</dbReference>
<dbReference type="STRING" id="886293.Sinac_6392"/>
<feature type="chain" id="PRO_5003940938" evidence="1">
    <location>
        <begin position="22"/>
        <end position="335"/>
    </location>
</feature>
<dbReference type="SUPFAM" id="SSF52833">
    <property type="entry name" value="Thioredoxin-like"/>
    <property type="match status" value="1"/>
</dbReference>
<name>L0DMJ1_SINAD</name>
<dbReference type="Proteomes" id="UP000010798">
    <property type="component" value="Chromosome"/>
</dbReference>
<dbReference type="GO" id="GO:0006950">
    <property type="term" value="P:response to stress"/>
    <property type="evidence" value="ECO:0007669"/>
    <property type="project" value="UniProtKB-ARBA"/>
</dbReference>
<dbReference type="Pfam" id="PF00578">
    <property type="entry name" value="AhpC-TSA"/>
    <property type="match status" value="1"/>
</dbReference>
<dbReference type="PROSITE" id="PS51352">
    <property type="entry name" value="THIOREDOXIN_2"/>
    <property type="match status" value="1"/>
</dbReference>
<dbReference type="PANTHER" id="PTHR42852">
    <property type="entry name" value="THIOL:DISULFIDE INTERCHANGE PROTEIN DSBE"/>
    <property type="match status" value="1"/>
</dbReference>
<reference evidence="3 4" key="1">
    <citation type="submission" date="2012-02" db="EMBL/GenBank/DDBJ databases">
        <title>Complete sequence of chromosome of Singulisphaera acidiphila DSM 18658.</title>
        <authorList>
            <consortium name="US DOE Joint Genome Institute (JGI-PGF)"/>
            <person name="Lucas S."/>
            <person name="Copeland A."/>
            <person name="Lapidus A."/>
            <person name="Glavina del Rio T."/>
            <person name="Dalin E."/>
            <person name="Tice H."/>
            <person name="Bruce D."/>
            <person name="Goodwin L."/>
            <person name="Pitluck S."/>
            <person name="Peters L."/>
            <person name="Ovchinnikova G."/>
            <person name="Chertkov O."/>
            <person name="Kyrpides N."/>
            <person name="Mavromatis K."/>
            <person name="Ivanova N."/>
            <person name="Brettin T."/>
            <person name="Detter J.C."/>
            <person name="Han C."/>
            <person name="Larimer F."/>
            <person name="Land M."/>
            <person name="Hauser L."/>
            <person name="Markowitz V."/>
            <person name="Cheng J.-F."/>
            <person name="Hugenholtz P."/>
            <person name="Woyke T."/>
            <person name="Wu D."/>
            <person name="Tindall B."/>
            <person name="Pomrenke H."/>
            <person name="Brambilla E."/>
            <person name="Klenk H.-P."/>
            <person name="Eisen J.A."/>
        </authorList>
    </citation>
    <scope>NUCLEOTIDE SEQUENCE [LARGE SCALE GENOMIC DNA]</scope>
    <source>
        <strain evidence="4">ATCC BAA-1392 / DSM 18658 / VKM B-2454 / MOB10</strain>
    </source>
</reference>
<dbReference type="CDD" id="cd02966">
    <property type="entry name" value="TlpA_like_family"/>
    <property type="match status" value="1"/>
</dbReference>
<dbReference type="KEGG" id="saci:Sinac_6392"/>
<feature type="domain" description="Thioredoxin" evidence="2">
    <location>
        <begin position="184"/>
        <end position="326"/>
    </location>
</feature>
<dbReference type="PANTHER" id="PTHR42852:SF13">
    <property type="entry name" value="PROTEIN DIPZ"/>
    <property type="match status" value="1"/>
</dbReference>
<dbReference type="InterPro" id="IPR000866">
    <property type="entry name" value="AhpC/TSA"/>
</dbReference>
<organism evidence="3 4">
    <name type="scientific">Singulisphaera acidiphila (strain ATCC BAA-1392 / DSM 18658 / VKM B-2454 / MOB10)</name>
    <dbReference type="NCBI Taxonomy" id="886293"/>
    <lineage>
        <taxon>Bacteria</taxon>
        <taxon>Pseudomonadati</taxon>
        <taxon>Planctomycetota</taxon>
        <taxon>Planctomycetia</taxon>
        <taxon>Isosphaerales</taxon>
        <taxon>Isosphaeraceae</taxon>
        <taxon>Singulisphaera</taxon>
    </lineage>
</organism>
<dbReference type="EMBL" id="CP003364">
    <property type="protein sequence ID" value="AGA30472.1"/>
    <property type="molecule type" value="Genomic_DNA"/>
</dbReference>
<sequence length="335" mass="36843">MSNFQTLIATLILAATASAVAAQEPKGSSVSALQDKHDRALLQDLKAYIDEHPKAEDIEQAYMLLFNKAIEHDWFTEHEAIATRYLTDQPDGPIQSLARIVSTMSRAQAGKYAEALGRYKELMRGLGKDDQEEFAANFTDTLANAATAAGEYSVARQVYETLLERYGESPTLRQKIRDDLSRLDKVNKPAPDVAAVKDIKGAPLRLADLKGKYVLVDFWATWCAPCIAELPNVQAAYTKYHDGGFEVVGVSLDETKTALLDFVKARNIPWRQVHNASSGGDLVEAFGVNSIPATFLIDPQGTIIRLELRGPALDKALAKLIKSQAVTQRTDLPVR</sequence>
<keyword evidence="1" id="KW-0732">Signal</keyword>
<dbReference type="Gene3D" id="3.40.30.10">
    <property type="entry name" value="Glutaredoxin"/>
    <property type="match status" value="1"/>
</dbReference>
<dbReference type="Gene3D" id="1.25.40.10">
    <property type="entry name" value="Tetratricopeptide repeat domain"/>
    <property type="match status" value="1"/>
</dbReference>
<accession>L0DMJ1</accession>
<keyword evidence="4" id="KW-1185">Reference proteome</keyword>
<evidence type="ECO:0000313" key="4">
    <source>
        <dbReference type="Proteomes" id="UP000010798"/>
    </source>
</evidence>
<evidence type="ECO:0000313" key="3">
    <source>
        <dbReference type="EMBL" id="AGA30472.1"/>
    </source>
</evidence>
<dbReference type="eggNOG" id="COG2976">
    <property type="taxonomic scope" value="Bacteria"/>
</dbReference>
<evidence type="ECO:0000259" key="2">
    <source>
        <dbReference type="PROSITE" id="PS51352"/>
    </source>
</evidence>
<dbReference type="GO" id="GO:0016491">
    <property type="term" value="F:oxidoreductase activity"/>
    <property type="evidence" value="ECO:0007669"/>
    <property type="project" value="InterPro"/>
</dbReference>
<dbReference type="GO" id="GO:0016209">
    <property type="term" value="F:antioxidant activity"/>
    <property type="evidence" value="ECO:0007669"/>
    <property type="project" value="InterPro"/>
</dbReference>
<evidence type="ECO:0000256" key="1">
    <source>
        <dbReference type="SAM" id="SignalP"/>
    </source>
</evidence>
<gene>
    <name evidence="3" type="ordered locus">Sinac_6392</name>
</gene>
<dbReference type="AlphaFoldDB" id="L0DMJ1"/>
<feature type="signal peptide" evidence="1">
    <location>
        <begin position="1"/>
        <end position="21"/>
    </location>
</feature>
<dbReference type="HOGENOM" id="CLU_828736_0_0_0"/>
<dbReference type="InterPro" id="IPR036249">
    <property type="entry name" value="Thioredoxin-like_sf"/>
</dbReference>
<dbReference type="RefSeq" id="WP_015249555.1">
    <property type="nucleotide sequence ID" value="NC_019892.1"/>
</dbReference>
<dbReference type="InterPro" id="IPR050553">
    <property type="entry name" value="Thioredoxin_ResA/DsbE_sf"/>
</dbReference>
<protein>
    <submittedName>
        <fullName evidence="3">Peroxiredoxin</fullName>
    </submittedName>
</protein>
<dbReference type="eggNOG" id="COG0526">
    <property type="taxonomic scope" value="Bacteria"/>
</dbReference>